<dbReference type="InterPro" id="IPR001394">
    <property type="entry name" value="Peptidase_C19_UCH"/>
</dbReference>
<dbReference type="FunFam" id="3.90.70.10:FF:000009">
    <property type="entry name" value="Putative ubiquitin carboxyl-terminal hydrolase CYLD"/>
    <property type="match status" value="1"/>
</dbReference>
<name>A0A834C930_ORYME</name>
<feature type="domain" description="USP" evidence="2">
    <location>
        <begin position="261"/>
        <end position="606"/>
    </location>
</feature>
<dbReference type="AlphaFoldDB" id="A0A834C930"/>
<accession>A0A834C930</accession>
<evidence type="ECO:0000313" key="3">
    <source>
        <dbReference type="EMBL" id="KAF6722745.1"/>
    </source>
</evidence>
<gene>
    <name evidence="3" type="ORF">FQA47_010289</name>
</gene>
<dbReference type="Gene3D" id="3.90.70.10">
    <property type="entry name" value="Cysteine proteinases"/>
    <property type="match status" value="1"/>
</dbReference>
<comment type="caution">
    <text evidence="3">The sequence shown here is derived from an EMBL/GenBank/DDBJ whole genome shotgun (WGS) entry which is preliminary data.</text>
</comment>
<reference evidence="3" key="1">
    <citation type="journal article" name="BMC Genomics">
        <title>Long-read sequencing and de novo genome assembly of marine medaka (Oryzias melastigma).</title>
        <authorList>
            <person name="Liang P."/>
            <person name="Saqib H.S.A."/>
            <person name="Ni X."/>
            <person name="Shen Y."/>
        </authorList>
    </citation>
    <scope>NUCLEOTIDE SEQUENCE</scope>
    <source>
        <strain evidence="3">Bigg-433</strain>
    </source>
</reference>
<dbReference type="EMBL" id="WKFB01000448">
    <property type="protein sequence ID" value="KAF6722745.1"/>
    <property type="molecule type" value="Genomic_DNA"/>
</dbReference>
<keyword evidence="3" id="KW-0378">Hydrolase</keyword>
<proteinExistence type="predicted"/>
<dbReference type="Pfam" id="PF00443">
    <property type="entry name" value="UCH"/>
    <property type="match status" value="1"/>
</dbReference>
<dbReference type="GO" id="GO:0016579">
    <property type="term" value="P:protein deubiquitination"/>
    <property type="evidence" value="ECO:0007669"/>
    <property type="project" value="InterPro"/>
</dbReference>
<evidence type="ECO:0000313" key="4">
    <source>
        <dbReference type="Proteomes" id="UP000646548"/>
    </source>
</evidence>
<evidence type="ECO:0000256" key="1">
    <source>
        <dbReference type="ARBA" id="ARBA00022490"/>
    </source>
</evidence>
<dbReference type="SUPFAM" id="SSF54001">
    <property type="entry name" value="Cysteine proteinases"/>
    <property type="match status" value="1"/>
</dbReference>
<dbReference type="PANTHER" id="PTHR11830">
    <property type="entry name" value="40S RIBOSOMAL PROTEIN S3A"/>
    <property type="match status" value="1"/>
</dbReference>
<dbReference type="GO" id="GO:0004843">
    <property type="term" value="F:cysteine-type deubiquitinase activity"/>
    <property type="evidence" value="ECO:0007669"/>
    <property type="project" value="InterPro"/>
</dbReference>
<evidence type="ECO:0000259" key="2">
    <source>
        <dbReference type="PROSITE" id="PS50235"/>
    </source>
</evidence>
<dbReference type="Proteomes" id="UP000646548">
    <property type="component" value="Unassembled WGS sequence"/>
</dbReference>
<protein>
    <submittedName>
        <fullName evidence="3">Ubiquitin carboxyl-terminal hydrolase CYLD</fullName>
    </submittedName>
</protein>
<dbReference type="PROSITE" id="PS50235">
    <property type="entry name" value="USP_3"/>
    <property type="match status" value="1"/>
</dbReference>
<keyword evidence="1" id="KW-0963">Cytoplasm</keyword>
<sequence length="618" mass="69603">MEPKAASNEKFFIVVRGKSRKGFSRGCIGRVESENERGEVTVLLYGCGSSAGTPKNRGVLKREDTCPLTRHQAQLLLYISSVSKRFELMCNTRLFNAICALTQNDLVVVRHKKGHLPGMVKNLMQIGKKENKDDLHMLGFEVDFVNNDHTLSSKKAATMQLFSAADIIQVIPSNSNPFEFHWSDGSGSLSKKTLSRIQSMPNMETRTKQDVENLREQKIVQNQRTGFLSGAPGVPPYEELEEDAPPVPESEALSLFLGRMKGIQGHINSCYLDATLFSLFSSSVVVDQICQKPTDPQQPLNCTLRTIVNRLRRQGFVPAESVMNFRKQLGCDTFRTDEKDPEEFISVLFQKVLCIEPLLKLRSEGETSQGAYTLQIFLEKEQLPHIPTVQQLLDTSCMSGDIKFETVPSCLIVQMPRFGNMYKMFPHIIPSMELDITDVLHNSPRECFICGRLAEFECPQCLQDRKLQPGRIKQFCLTCSTQVHSHPSRSSHFPRAVTLPADAAADTPVLRHTMQLFAVLCIQTSHYVSFVKYGPEPHSWVFFDSMADRCGDDQSGYNIPEIRACPELGDFLCQSEEEQARSNPLQAPELVRRLLCDSYMLLYQSTDAPLSKPNNQES</sequence>
<organism evidence="3 4">
    <name type="scientific">Oryzias melastigma</name>
    <name type="common">Marine medaka</name>
    <dbReference type="NCBI Taxonomy" id="30732"/>
    <lineage>
        <taxon>Eukaryota</taxon>
        <taxon>Metazoa</taxon>
        <taxon>Chordata</taxon>
        <taxon>Craniata</taxon>
        <taxon>Vertebrata</taxon>
        <taxon>Euteleostomi</taxon>
        <taxon>Actinopterygii</taxon>
        <taxon>Neopterygii</taxon>
        <taxon>Teleostei</taxon>
        <taxon>Neoteleostei</taxon>
        <taxon>Acanthomorphata</taxon>
        <taxon>Ovalentaria</taxon>
        <taxon>Atherinomorphae</taxon>
        <taxon>Beloniformes</taxon>
        <taxon>Adrianichthyidae</taxon>
        <taxon>Oryziinae</taxon>
        <taxon>Oryzias</taxon>
    </lineage>
</organism>
<dbReference type="InterPro" id="IPR038765">
    <property type="entry name" value="Papain-like_cys_pep_sf"/>
</dbReference>
<dbReference type="InterPro" id="IPR028889">
    <property type="entry name" value="USP"/>
</dbReference>